<name>B4RDA5_PHEZH</name>
<gene>
    <name evidence="1" type="ordered locus">PHZ_c0295</name>
</gene>
<reference evidence="1 2" key="1">
    <citation type="journal article" date="2008" name="BMC Genomics">
        <title>Complete genome of Phenylobacterium zucineum - a novel facultative intracellular bacterium isolated from human erythroleukemia cell line K562.</title>
        <authorList>
            <person name="Luo Y."/>
            <person name="Xu X."/>
            <person name="Ding Z."/>
            <person name="Liu Z."/>
            <person name="Zhang B."/>
            <person name="Yan Z."/>
            <person name="Sun J."/>
            <person name="Hu S."/>
            <person name="Hu X."/>
        </authorList>
    </citation>
    <scope>NUCLEOTIDE SEQUENCE [LARGE SCALE GENOMIC DNA]</scope>
    <source>
        <strain evidence="1 2">HLK1</strain>
    </source>
</reference>
<sequence>MRPAMEPFSDPFLEPGVLVRHPTQDDWGVGQVQSVAGRKVTVNFENAGKQVIDAAVVRLVFVGDDPRAI</sequence>
<dbReference type="STRING" id="450851.PHZ_c0295"/>
<dbReference type="Proteomes" id="UP000001868">
    <property type="component" value="Chromosome"/>
</dbReference>
<dbReference type="InterPro" id="IPR021938">
    <property type="entry name" value="DUF3553"/>
</dbReference>
<dbReference type="KEGG" id="pzu:PHZ_c0295"/>
<dbReference type="HOGENOM" id="CLU_196829_0_0_5"/>
<accession>B4RDA5</accession>
<evidence type="ECO:0000313" key="1">
    <source>
        <dbReference type="EMBL" id="ACG76709.1"/>
    </source>
</evidence>
<dbReference type="Pfam" id="PF12073">
    <property type="entry name" value="DUF3553"/>
    <property type="match status" value="1"/>
</dbReference>
<protein>
    <recommendedName>
        <fullName evidence="3">DUF3553 domain-containing protein</fullName>
    </recommendedName>
</protein>
<organism evidence="1 2">
    <name type="scientific">Phenylobacterium zucineum (strain HLK1)</name>
    <dbReference type="NCBI Taxonomy" id="450851"/>
    <lineage>
        <taxon>Bacteria</taxon>
        <taxon>Pseudomonadati</taxon>
        <taxon>Pseudomonadota</taxon>
        <taxon>Alphaproteobacteria</taxon>
        <taxon>Caulobacterales</taxon>
        <taxon>Caulobacteraceae</taxon>
        <taxon>Phenylobacterium</taxon>
    </lineage>
</organism>
<evidence type="ECO:0000313" key="2">
    <source>
        <dbReference type="Proteomes" id="UP000001868"/>
    </source>
</evidence>
<dbReference type="EMBL" id="CP000747">
    <property type="protein sequence ID" value="ACG76709.1"/>
    <property type="molecule type" value="Genomic_DNA"/>
</dbReference>
<dbReference type="AlphaFoldDB" id="B4RDA5"/>
<keyword evidence="2" id="KW-1185">Reference proteome</keyword>
<evidence type="ECO:0008006" key="3">
    <source>
        <dbReference type="Google" id="ProtNLM"/>
    </source>
</evidence>
<proteinExistence type="predicted"/>
<dbReference type="eggNOG" id="ENOG50330B2">
    <property type="taxonomic scope" value="Bacteria"/>
</dbReference>